<dbReference type="Pfam" id="PF25967">
    <property type="entry name" value="RND-MFP_C"/>
    <property type="match status" value="1"/>
</dbReference>
<comment type="similarity">
    <text evidence="2">Belongs to the membrane fusion protein (MFP) (TC 8.A.1) family.</text>
</comment>
<evidence type="ECO:0000256" key="1">
    <source>
        <dbReference type="ARBA" id="ARBA00004519"/>
    </source>
</evidence>
<dbReference type="Gene3D" id="2.40.50.100">
    <property type="match status" value="1"/>
</dbReference>
<dbReference type="InterPro" id="IPR058625">
    <property type="entry name" value="MdtA-like_BSH"/>
</dbReference>
<dbReference type="GO" id="GO:0030313">
    <property type="term" value="C:cell envelope"/>
    <property type="evidence" value="ECO:0007669"/>
    <property type="project" value="UniProtKB-SubCell"/>
</dbReference>
<feature type="domain" description="Multidrug resistance protein MdtA-like C-terminal permuted SH3" evidence="7">
    <location>
        <begin position="319"/>
        <end position="379"/>
    </location>
</feature>
<dbReference type="InterPro" id="IPR006143">
    <property type="entry name" value="RND_pump_MFP"/>
</dbReference>
<dbReference type="Pfam" id="PF25876">
    <property type="entry name" value="HH_MFP_RND"/>
    <property type="match status" value="1"/>
</dbReference>
<dbReference type="AlphaFoldDB" id="Q31FF0"/>
<organism evidence="8">
    <name type="scientific">Hydrogenovibrio crunogenus (strain DSM 25203 / XCL-2)</name>
    <name type="common">Thiomicrospira crunogena</name>
    <dbReference type="NCBI Taxonomy" id="317025"/>
    <lineage>
        <taxon>Bacteria</taxon>
        <taxon>Pseudomonadati</taxon>
        <taxon>Pseudomonadota</taxon>
        <taxon>Gammaproteobacteria</taxon>
        <taxon>Thiotrichales</taxon>
        <taxon>Piscirickettsiaceae</taxon>
        <taxon>Hydrogenovibrio</taxon>
    </lineage>
</organism>
<gene>
    <name evidence="8" type="ordered locus">Tcr_1531</name>
</gene>
<dbReference type="KEGG" id="tcx:Tcr_1531"/>
<dbReference type="GO" id="GO:0005886">
    <property type="term" value="C:plasma membrane"/>
    <property type="evidence" value="ECO:0007669"/>
    <property type="project" value="TreeGrafter"/>
</dbReference>
<accession>Q31FF0</accession>
<protein>
    <submittedName>
        <fullName evidence="8">RND membrane fusion protein</fullName>
    </submittedName>
</protein>
<name>Q31FF0_HYDCU</name>
<dbReference type="InterPro" id="IPR058627">
    <property type="entry name" value="MdtA-like_C"/>
</dbReference>
<dbReference type="InterPro" id="IPR058626">
    <property type="entry name" value="MdtA-like_b-barrel"/>
</dbReference>
<dbReference type="NCBIfam" id="TIGR01730">
    <property type="entry name" value="RND_mfp"/>
    <property type="match status" value="1"/>
</dbReference>
<dbReference type="Gene3D" id="2.40.30.170">
    <property type="match status" value="1"/>
</dbReference>
<evidence type="ECO:0000259" key="6">
    <source>
        <dbReference type="Pfam" id="PF25944"/>
    </source>
</evidence>
<dbReference type="PROSITE" id="PS51257">
    <property type="entry name" value="PROKAR_LIPOPROTEIN"/>
    <property type="match status" value="1"/>
</dbReference>
<evidence type="ECO:0000256" key="3">
    <source>
        <dbReference type="SAM" id="Coils"/>
    </source>
</evidence>
<feature type="domain" description="Multidrug resistance protein MdtA-like alpha-helical hairpin" evidence="4">
    <location>
        <begin position="119"/>
        <end position="187"/>
    </location>
</feature>
<proteinExistence type="inferred from homology"/>
<keyword evidence="3" id="KW-0175">Coiled coil</keyword>
<evidence type="ECO:0000259" key="7">
    <source>
        <dbReference type="Pfam" id="PF25967"/>
    </source>
</evidence>
<dbReference type="InterPro" id="IPR058624">
    <property type="entry name" value="MdtA-like_HH"/>
</dbReference>
<dbReference type="GO" id="GO:0046677">
    <property type="term" value="P:response to antibiotic"/>
    <property type="evidence" value="ECO:0007669"/>
    <property type="project" value="TreeGrafter"/>
</dbReference>
<dbReference type="eggNOG" id="COG0845">
    <property type="taxonomic scope" value="Bacteria"/>
</dbReference>
<dbReference type="Gene3D" id="2.40.420.20">
    <property type="match status" value="1"/>
</dbReference>
<dbReference type="PANTHER" id="PTHR30158">
    <property type="entry name" value="ACRA/E-RELATED COMPONENT OF DRUG EFFLUX TRANSPORTER"/>
    <property type="match status" value="1"/>
</dbReference>
<dbReference type="Gene3D" id="1.10.287.470">
    <property type="entry name" value="Helix hairpin bin"/>
    <property type="match status" value="1"/>
</dbReference>
<dbReference type="GO" id="GO:0022857">
    <property type="term" value="F:transmembrane transporter activity"/>
    <property type="evidence" value="ECO:0007669"/>
    <property type="project" value="InterPro"/>
</dbReference>
<dbReference type="HOGENOM" id="CLU_018816_2_1_6"/>
<dbReference type="STRING" id="317025.Tcr_1531"/>
<evidence type="ECO:0000259" key="5">
    <source>
        <dbReference type="Pfam" id="PF25917"/>
    </source>
</evidence>
<feature type="domain" description="Multidrug resistance protein MdtA-like beta-barrel" evidence="6">
    <location>
        <begin position="225"/>
        <end position="307"/>
    </location>
</feature>
<dbReference type="SUPFAM" id="SSF111369">
    <property type="entry name" value="HlyD-like secretion proteins"/>
    <property type="match status" value="1"/>
</dbReference>
<comment type="subcellular location">
    <subcellularLocation>
        <location evidence="1">Cell inner membrane</location>
        <topology evidence="1">Lipid-anchor</topology>
    </subcellularLocation>
</comment>
<dbReference type="Pfam" id="PF25944">
    <property type="entry name" value="Beta-barrel_RND"/>
    <property type="match status" value="1"/>
</dbReference>
<evidence type="ECO:0000313" key="8">
    <source>
        <dbReference type="EMBL" id="ABB42123.1"/>
    </source>
</evidence>
<dbReference type="Pfam" id="PF25917">
    <property type="entry name" value="BSH_RND"/>
    <property type="match status" value="1"/>
</dbReference>
<feature type="domain" description="Multidrug resistance protein MdtA-like barrel-sandwich hybrid" evidence="5">
    <location>
        <begin position="79"/>
        <end position="221"/>
    </location>
</feature>
<dbReference type="EMBL" id="CP000109">
    <property type="protein sequence ID" value="ABB42123.1"/>
    <property type="molecule type" value="Genomic_DNA"/>
</dbReference>
<sequence>MEGTQMKGFLASPFLTTSKLLVTLGIVSSLTACDMLGLGEDKPQQAMQKRVPQVGVLTVKETTVPKTFSMTGRAEAYAVAEIRPQVEGIVTERLFKEGSLVKKGDMLYQLDDASYQALYENAKAAIARSKALLTNAQIKVSRNERLVKINAVSEQVLDDAKASLREAKANLAANQAALKTASINLERTQIKAPISGRIGRSSVTKGALVTTNQATSLATIQQLNPIYVDFSVPSNYAIILRKAMAKNGGQNEAQHEAHIVFEDGTKYEHTGKIRLSEFEVNRSTDAIILRTEFPNPDAVLLPGMFLHGNVITGYQNGVFLVPTLALQRDAVGNAFVMTLNSEGVVTVKPVKAQDLYEDKWIITEGLKAGDRVITKGLQYIRPGVKATIIGASKPKQDNSSNAKEGQ</sequence>
<dbReference type="PANTHER" id="PTHR30158:SF3">
    <property type="entry name" value="MULTIDRUG EFFLUX PUMP SUBUNIT ACRA-RELATED"/>
    <property type="match status" value="1"/>
</dbReference>
<feature type="coiled-coil region" evidence="3">
    <location>
        <begin position="119"/>
        <end position="177"/>
    </location>
</feature>
<reference evidence="8" key="1">
    <citation type="submission" date="2006-07" db="EMBL/GenBank/DDBJ databases">
        <title>Complete sequence of Thiomicrospira crunogena XCL-2.</title>
        <authorList>
            <consortium name="US DOE Joint Genome Institute"/>
            <person name="Copeland A."/>
            <person name="Lucas S."/>
            <person name="Lapidus A."/>
            <person name="Barry K."/>
            <person name="Detter J.C."/>
            <person name="Glavina del Rio T."/>
            <person name="Hammon N."/>
            <person name="Israni S."/>
            <person name="Dalin E."/>
            <person name="Tice H."/>
            <person name="Pitluck S."/>
            <person name="Chain P."/>
            <person name="Malfatti S."/>
            <person name="Shin M."/>
            <person name="Vergez L."/>
            <person name="Schmutz J."/>
            <person name="Larimer F."/>
            <person name="Land M."/>
            <person name="Hauser L."/>
            <person name="Kyrpides N."/>
            <person name="Lykidis A."/>
            <person name="Scott K.M."/>
            <person name="Sievert S."/>
            <person name="Kerfeld C."/>
            <person name="Freyermuth S."/>
            <person name="Dobrinski K."/>
            <person name="Boller A."/>
            <person name="Fitzpatrick K."/>
            <person name="Thoma P."/>
            <person name="Moore J."/>
            <person name="Richardson P."/>
        </authorList>
    </citation>
    <scope>NUCLEOTIDE SEQUENCE</scope>
    <source>
        <strain evidence="8">XCL-2</strain>
    </source>
</reference>
<evidence type="ECO:0000256" key="2">
    <source>
        <dbReference type="ARBA" id="ARBA00009477"/>
    </source>
</evidence>
<evidence type="ECO:0000259" key="4">
    <source>
        <dbReference type="Pfam" id="PF25876"/>
    </source>
</evidence>